<feature type="region of interest" description="Disordered" evidence="1">
    <location>
        <begin position="57"/>
        <end position="101"/>
    </location>
</feature>
<comment type="caution">
    <text evidence="3">The sequence shown here is derived from an EMBL/GenBank/DDBJ whole genome shotgun (WGS) entry which is preliminary data.</text>
</comment>
<name>A0A939DHX4_9GAMM</name>
<dbReference type="PANTHER" id="PTHR34404:SF2">
    <property type="entry name" value="CONSERVED SERINE RICH PROTEIN"/>
    <property type="match status" value="1"/>
</dbReference>
<dbReference type="NCBIfam" id="TIGR02605">
    <property type="entry name" value="CxxC_CxxC_SSSS"/>
    <property type="match status" value="1"/>
</dbReference>
<feature type="compositionally biased region" description="Low complexity" evidence="1">
    <location>
        <begin position="92"/>
        <end position="101"/>
    </location>
</feature>
<evidence type="ECO:0000256" key="1">
    <source>
        <dbReference type="SAM" id="MobiDB-lite"/>
    </source>
</evidence>
<sequence>MPIYEYQCQACGELHEALQKISDDPLLDCPACGEPQLKKKVSAAAFRLKGGGWYETDFKTGSKKNLAGGQEGGDGKSKDSGASKAEAKKSSGGESKSSNPA</sequence>
<evidence type="ECO:0000259" key="2">
    <source>
        <dbReference type="SMART" id="SM00834"/>
    </source>
</evidence>
<dbReference type="PANTHER" id="PTHR34404">
    <property type="entry name" value="REGULATORY PROTEIN, FMDB FAMILY"/>
    <property type="match status" value="1"/>
</dbReference>
<dbReference type="AlphaFoldDB" id="A0A939DHX4"/>
<dbReference type="EMBL" id="JAFKCZ010000016">
    <property type="protein sequence ID" value="MBN7798563.1"/>
    <property type="molecule type" value="Genomic_DNA"/>
</dbReference>
<dbReference type="SMART" id="SM00834">
    <property type="entry name" value="CxxC_CXXC_SSSS"/>
    <property type="match status" value="1"/>
</dbReference>
<gene>
    <name evidence="3" type="ORF">JYP50_18315</name>
</gene>
<organism evidence="3 4">
    <name type="scientific">Parahaliea mediterranea</name>
    <dbReference type="NCBI Taxonomy" id="651086"/>
    <lineage>
        <taxon>Bacteria</taxon>
        <taxon>Pseudomonadati</taxon>
        <taxon>Pseudomonadota</taxon>
        <taxon>Gammaproteobacteria</taxon>
        <taxon>Cellvibrionales</taxon>
        <taxon>Halieaceae</taxon>
        <taxon>Parahaliea</taxon>
    </lineage>
</organism>
<protein>
    <submittedName>
        <fullName evidence="3">Zinc ribbon domain-containing protein</fullName>
    </submittedName>
</protein>
<dbReference type="Pfam" id="PF09723">
    <property type="entry name" value="Zn_ribbon_8"/>
    <property type="match status" value="1"/>
</dbReference>
<dbReference type="Proteomes" id="UP000664303">
    <property type="component" value="Unassembled WGS sequence"/>
</dbReference>
<feature type="compositionally biased region" description="Basic and acidic residues" evidence="1">
    <location>
        <begin position="73"/>
        <end position="91"/>
    </location>
</feature>
<evidence type="ECO:0000313" key="4">
    <source>
        <dbReference type="Proteomes" id="UP000664303"/>
    </source>
</evidence>
<accession>A0A939DHX4</accession>
<reference evidence="3" key="1">
    <citation type="submission" date="2021-02" db="EMBL/GenBank/DDBJ databases">
        <title>PHA producing bacteria isolated from coastal sediment in Guangdong, Shenzhen.</title>
        <authorList>
            <person name="Zheng W."/>
            <person name="Yu S."/>
            <person name="Huang Y."/>
        </authorList>
    </citation>
    <scope>NUCLEOTIDE SEQUENCE</scope>
    <source>
        <strain evidence="3">TN14-10</strain>
    </source>
</reference>
<evidence type="ECO:0000313" key="3">
    <source>
        <dbReference type="EMBL" id="MBN7798563.1"/>
    </source>
</evidence>
<proteinExistence type="predicted"/>
<dbReference type="RefSeq" id="WP_206562011.1">
    <property type="nucleotide sequence ID" value="NZ_JAFKCZ010000016.1"/>
</dbReference>
<keyword evidence="4" id="KW-1185">Reference proteome</keyword>
<dbReference type="InterPro" id="IPR013429">
    <property type="entry name" value="Regulatory_FmdB_Zinc_ribbon"/>
</dbReference>
<feature type="domain" description="Putative regulatory protein FmdB zinc ribbon" evidence="2">
    <location>
        <begin position="1"/>
        <end position="42"/>
    </location>
</feature>